<evidence type="ECO:0000313" key="4">
    <source>
        <dbReference type="Proteomes" id="UP000433493"/>
    </source>
</evidence>
<dbReference type="EMBL" id="WBKB01000002">
    <property type="protein sequence ID" value="KAB1643976.1"/>
    <property type="molecule type" value="Genomic_DNA"/>
</dbReference>
<accession>A0A7J5BDM4</accession>
<gene>
    <name evidence="3" type="ORF">F8O05_04025</name>
</gene>
<sequence>MSAAPQSVPQRPLRSDGSGGPRLRLVEGLRNATKVSSRGIWIAVAIVIVAFAVQLFLSTIIVEDAYRTSELEQQHLELEREHTAALEKSDAQDSPQYLAEQATELGMVPAGSSVFLDLESQTVVEGDTQVAPRAEVDASLVPNAVLNPADEDEQTEENGESGEKKTESAVPSEFEMHSPSTR</sequence>
<feature type="region of interest" description="Disordered" evidence="1">
    <location>
        <begin position="133"/>
        <end position="182"/>
    </location>
</feature>
<feature type="transmembrane region" description="Helical" evidence="2">
    <location>
        <begin position="40"/>
        <end position="62"/>
    </location>
</feature>
<proteinExistence type="predicted"/>
<evidence type="ECO:0000313" key="3">
    <source>
        <dbReference type="EMBL" id="KAB1643976.1"/>
    </source>
</evidence>
<dbReference type="AlphaFoldDB" id="A0A7J5BDM4"/>
<organism evidence="3 4">
    <name type="scientific">Gulosibacter chungangensis</name>
    <dbReference type="NCBI Taxonomy" id="979746"/>
    <lineage>
        <taxon>Bacteria</taxon>
        <taxon>Bacillati</taxon>
        <taxon>Actinomycetota</taxon>
        <taxon>Actinomycetes</taxon>
        <taxon>Micrococcales</taxon>
        <taxon>Microbacteriaceae</taxon>
        <taxon>Gulosibacter</taxon>
    </lineage>
</organism>
<feature type="region of interest" description="Disordered" evidence="1">
    <location>
        <begin position="1"/>
        <end position="20"/>
    </location>
</feature>
<evidence type="ECO:0000256" key="2">
    <source>
        <dbReference type="SAM" id="Phobius"/>
    </source>
</evidence>
<evidence type="ECO:0000256" key="1">
    <source>
        <dbReference type="SAM" id="MobiDB-lite"/>
    </source>
</evidence>
<name>A0A7J5BDM4_9MICO</name>
<keyword evidence="2" id="KW-0812">Transmembrane</keyword>
<protein>
    <recommendedName>
        <fullName evidence="5">Cell division protein FtsL</fullName>
    </recommendedName>
</protein>
<keyword evidence="4" id="KW-1185">Reference proteome</keyword>
<feature type="compositionally biased region" description="Acidic residues" evidence="1">
    <location>
        <begin position="149"/>
        <end position="160"/>
    </location>
</feature>
<dbReference type="RefSeq" id="WP_158051480.1">
    <property type="nucleotide sequence ID" value="NZ_WBKB01000002.1"/>
</dbReference>
<dbReference type="Proteomes" id="UP000433493">
    <property type="component" value="Unassembled WGS sequence"/>
</dbReference>
<comment type="caution">
    <text evidence="3">The sequence shown here is derived from an EMBL/GenBank/DDBJ whole genome shotgun (WGS) entry which is preliminary data.</text>
</comment>
<keyword evidence="2" id="KW-0472">Membrane</keyword>
<reference evidence="3 4" key="1">
    <citation type="submission" date="2019-09" db="EMBL/GenBank/DDBJ databases">
        <title>Phylogeny of genus Pseudoclavibacter and closely related genus.</title>
        <authorList>
            <person name="Li Y."/>
        </authorList>
    </citation>
    <scope>NUCLEOTIDE SEQUENCE [LARGE SCALE GENOMIC DNA]</scope>
    <source>
        <strain evidence="3 4">KCTC 13959</strain>
    </source>
</reference>
<dbReference type="OrthoDB" id="5118971at2"/>
<evidence type="ECO:0008006" key="5">
    <source>
        <dbReference type="Google" id="ProtNLM"/>
    </source>
</evidence>
<keyword evidence="2" id="KW-1133">Transmembrane helix</keyword>